<dbReference type="Gene3D" id="1.10.287.1060">
    <property type="entry name" value="ESAT-6-like"/>
    <property type="match status" value="1"/>
</dbReference>
<comment type="caution">
    <text evidence="3">The sequence shown here is derived from an EMBL/GenBank/DDBJ whole genome shotgun (WGS) entry which is preliminary data.</text>
</comment>
<dbReference type="PANTHER" id="PTHR22761:SF21">
    <property type="entry name" value="CHARGED MULTIVESICULAR BODY PROTEIN 7"/>
    <property type="match status" value="1"/>
</dbReference>
<evidence type="ECO:0008006" key="5">
    <source>
        <dbReference type="Google" id="ProtNLM"/>
    </source>
</evidence>
<dbReference type="GO" id="GO:0032511">
    <property type="term" value="P:late endosome to vacuole transport via multivesicular body sorting pathway"/>
    <property type="evidence" value="ECO:0007669"/>
    <property type="project" value="TreeGrafter"/>
</dbReference>
<dbReference type="GO" id="GO:0005771">
    <property type="term" value="C:multivesicular body"/>
    <property type="evidence" value="ECO:0007669"/>
    <property type="project" value="TreeGrafter"/>
</dbReference>
<dbReference type="GO" id="GO:0000815">
    <property type="term" value="C:ESCRT III complex"/>
    <property type="evidence" value="ECO:0007669"/>
    <property type="project" value="TreeGrafter"/>
</dbReference>
<feature type="region of interest" description="Disordered" evidence="2">
    <location>
        <begin position="1"/>
        <end position="32"/>
    </location>
</feature>
<dbReference type="GO" id="GO:0006900">
    <property type="term" value="P:vesicle budding from membrane"/>
    <property type="evidence" value="ECO:0007669"/>
    <property type="project" value="TreeGrafter"/>
</dbReference>
<evidence type="ECO:0000313" key="3">
    <source>
        <dbReference type="EMBL" id="GAU88118.1"/>
    </source>
</evidence>
<accession>A0A1D1UPN1</accession>
<reference evidence="3 4" key="1">
    <citation type="journal article" date="2016" name="Nat. Commun.">
        <title>Extremotolerant tardigrade genome and improved radiotolerance of human cultured cells by tardigrade-unique protein.</title>
        <authorList>
            <person name="Hashimoto T."/>
            <person name="Horikawa D.D."/>
            <person name="Saito Y."/>
            <person name="Kuwahara H."/>
            <person name="Kozuka-Hata H."/>
            <person name="Shin-I T."/>
            <person name="Minakuchi Y."/>
            <person name="Ohishi K."/>
            <person name="Motoyama A."/>
            <person name="Aizu T."/>
            <person name="Enomoto A."/>
            <person name="Kondo K."/>
            <person name="Tanaka S."/>
            <person name="Hara Y."/>
            <person name="Koshikawa S."/>
            <person name="Sagara H."/>
            <person name="Miura T."/>
            <person name="Yokobori S."/>
            <person name="Miyagawa K."/>
            <person name="Suzuki Y."/>
            <person name="Kubo T."/>
            <person name="Oyama M."/>
            <person name="Kohara Y."/>
            <person name="Fujiyama A."/>
            <person name="Arakawa K."/>
            <person name="Katayama T."/>
            <person name="Toyoda A."/>
            <person name="Kunieda T."/>
        </authorList>
    </citation>
    <scope>NUCLEOTIDE SEQUENCE [LARGE SCALE GENOMIC DNA]</scope>
    <source>
        <strain evidence="3 4">YOKOZUNA-1</strain>
    </source>
</reference>
<feature type="region of interest" description="Disordered" evidence="2">
    <location>
        <begin position="423"/>
        <end position="457"/>
    </location>
</feature>
<dbReference type="OrthoDB" id="10250120at2759"/>
<dbReference type="Gene3D" id="6.10.250.1710">
    <property type="match status" value="1"/>
</dbReference>
<dbReference type="GO" id="GO:0009898">
    <property type="term" value="C:cytoplasmic side of plasma membrane"/>
    <property type="evidence" value="ECO:0007669"/>
    <property type="project" value="TreeGrafter"/>
</dbReference>
<dbReference type="Pfam" id="PF03357">
    <property type="entry name" value="Snf7"/>
    <property type="match status" value="1"/>
</dbReference>
<evidence type="ECO:0000256" key="1">
    <source>
        <dbReference type="ARBA" id="ARBA00006190"/>
    </source>
</evidence>
<feature type="compositionally biased region" description="Polar residues" evidence="2">
    <location>
        <begin position="1"/>
        <end position="11"/>
    </location>
</feature>
<dbReference type="Proteomes" id="UP000186922">
    <property type="component" value="Unassembled WGS sequence"/>
</dbReference>
<dbReference type="InterPro" id="IPR005024">
    <property type="entry name" value="Snf7_fam"/>
</dbReference>
<evidence type="ECO:0000313" key="4">
    <source>
        <dbReference type="Proteomes" id="UP000186922"/>
    </source>
</evidence>
<dbReference type="STRING" id="947166.A0A1D1UPN1"/>
<comment type="similarity">
    <text evidence="1">Belongs to the SNF7 family.</text>
</comment>
<name>A0A1D1UPN1_RAMVA</name>
<evidence type="ECO:0000256" key="2">
    <source>
        <dbReference type="SAM" id="MobiDB-lite"/>
    </source>
</evidence>
<gene>
    <name evidence="3" type="primary">RvY_00873-1</name>
    <name evidence="3" type="synonym">RvY_00873.1</name>
    <name evidence="3" type="ORF">RvY_00873</name>
</gene>
<dbReference type="AlphaFoldDB" id="A0A1D1UPN1"/>
<protein>
    <recommendedName>
        <fullName evidence="5">Charged multivesicular body protein 7</fullName>
    </recommendedName>
</protein>
<sequence>MAVLKRQNSQLSEDEFPGDLSSPSRPTRPSYLPDCWDDDVRMNALFTDFRSREVNPAAYDSKMKFWSDLIERCVNEEELITFSAAELRTKLQRKGKKPHAIPKVLEELQGRKKFPTMDEYFSAAQESWVAWGFNSLVKKPLSFTAGLVFGSNTDTENVRYVNVELVKTKAAEILTRAQSGILSSSVLDLPTFKELFGDIVPDYSMPVVLKHLQRTQQIIVTDLDDDEHATIKFLHAAPASAKKKVAKISEADKGVITLRRSLHKMEKEASVVQGKIEELDQEVRSLVRAGKKPVALRVLKKKKLYEKALEQKDTVITNIGNMLHRLENSETDEKIFEAYQAGLSALKDVQKDNSVEKVEAVADDMQEVMEVHDEIAEAISSPMKGIKDDVDEDELEKELEELLKDDSTDDLISQLEKLNVADAEPVSKPTVTPPTKPVVVPRKARAQWSPPTSFGTN</sequence>
<organism evidence="3 4">
    <name type="scientific">Ramazzottius varieornatus</name>
    <name type="common">Water bear</name>
    <name type="synonym">Tardigrade</name>
    <dbReference type="NCBI Taxonomy" id="947166"/>
    <lineage>
        <taxon>Eukaryota</taxon>
        <taxon>Metazoa</taxon>
        <taxon>Ecdysozoa</taxon>
        <taxon>Tardigrada</taxon>
        <taxon>Eutardigrada</taxon>
        <taxon>Parachela</taxon>
        <taxon>Hypsibioidea</taxon>
        <taxon>Ramazzottiidae</taxon>
        <taxon>Ramazzottius</taxon>
    </lineage>
</organism>
<keyword evidence="4" id="KW-1185">Reference proteome</keyword>
<dbReference type="PANTHER" id="PTHR22761">
    <property type="entry name" value="CHARGED MULTIVESICULAR BODY PROTEIN"/>
    <property type="match status" value="1"/>
</dbReference>
<dbReference type="EMBL" id="BDGG01000001">
    <property type="protein sequence ID" value="GAU88118.1"/>
    <property type="molecule type" value="Genomic_DNA"/>
</dbReference>
<dbReference type="Pfam" id="PF25880">
    <property type="entry name" value="WHD_CHMP7_1st"/>
    <property type="match status" value="1"/>
</dbReference>
<proteinExistence type="inferred from homology"/>